<dbReference type="AlphaFoldDB" id="A0A6A6GUH9"/>
<evidence type="ECO:0000313" key="3">
    <source>
        <dbReference type="Proteomes" id="UP000800092"/>
    </source>
</evidence>
<feature type="compositionally biased region" description="Low complexity" evidence="1">
    <location>
        <begin position="402"/>
        <end position="417"/>
    </location>
</feature>
<feature type="compositionally biased region" description="Basic and acidic residues" evidence="1">
    <location>
        <begin position="147"/>
        <end position="159"/>
    </location>
</feature>
<feature type="region of interest" description="Disordered" evidence="1">
    <location>
        <begin position="367"/>
        <end position="436"/>
    </location>
</feature>
<keyword evidence="3" id="KW-1185">Reference proteome</keyword>
<sequence>MRGTMSANIIQKTQNPQKNPQGSPQTNLPKKPKKNTQSNQKMDNLKKPKKPKASNGDTWMGEENSVREKRKRDGRTVQSIENATQGLRWSGGARPNPATSSNDNENGRSKESSSKVSGGNIGGNNSGNANNDGNDNDNNDNNNDDEIANHNDVDNHNDDGIGNDDNRDDDNGDDDGDDNDDDDSDDDDGAPITIQNFRTLEERPGHVFDLGKWKKIIAVRGIGARGNGFGGHQLCLLHNIKKNGKKHNLVELVPLSKFGKHFQYKTLPDFKKLMLYPRDLQDKQLQLKDIKIGAVFYSRRDDDIRKGKPNTFWWFTADKLKGEPHFATNTTFKQCFGVGRIEAEEIRQLKLTGRHVPAYSAKLWTSIEGPEDPEQTRSADNKAVNNKANRKKTSTAKVNIQSNTSSAKSTSAARPSSGKGKAPYATPPRSVTPDEVVKAVLQYFSPRSDTEEEIESGDE</sequence>
<gene>
    <name evidence="2" type="ORF">EV356DRAFT_580816</name>
</gene>
<reference evidence="2" key="1">
    <citation type="journal article" date="2020" name="Stud. Mycol.">
        <title>101 Dothideomycetes genomes: a test case for predicting lifestyles and emergence of pathogens.</title>
        <authorList>
            <person name="Haridas S."/>
            <person name="Albert R."/>
            <person name="Binder M."/>
            <person name="Bloem J."/>
            <person name="Labutti K."/>
            <person name="Salamov A."/>
            <person name="Andreopoulos B."/>
            <person name="Baker S."/>
            <person name="Barry K."/>
            <person name="Bills G."/>
            <person name="Bluhm B."/>
            <person name="Cannon C."/>
            <person name="Castanera R."/>
            <person name="Culley D."/>
            <person name="Daum C."/>
            <person name="Ezra D."/>
            <person name="Gonzalez J."/>
            <person name="Henrissat B."/>
            <person name="Kuo A."/>
            <person name="Liang C."/>
            <person name="Lipzen A."/>
            <person name="Lutzoni F."/>
            <person name="Magnuson J."/>
            <person name="Mondo S."/>
            <person name="Nolan M."/>
            <person name="Ohm R."/>
            <person name="Pangilinan J."/>
            <person name="Park H.-J."/>
            <person name="Ramirez L."/>
            <person name="Alfaro M."/>
            <person name="Sun H."/>
            <person name="Tritt A."/>
            <person name="Yoshinaga Y."/>
            <person name="Zwiers L.-H."/>
            <person name="Turgeon B."/>
            <person name="Goodwin S."/>
            <person name="Spatafora J."/>
            <person name="Crous P."/>
            <person name="Grigoriev I."/>
        </authorList>
    </citation>
    <scope>NUCLEOTIDE SEQUENCE</scope>
    <source>
        <strain evidence="2">Tuck. ex Michener</strain>
    </source>
</reference>
<dbReference type="EMBL" id="ML991863">
    <property type="protein sequence ID" value="KAF2229452.1"/>
    <property type="molecule type" value="Genomic_DNA"/>
</dbReference>
<feature type="compositionally biased region" description="Acidic residues" evidence="1">
    <location>
        <begin position="134"/>
        <end position="146"/>
    </location>
</feature>
<dbReference type="Proteomes" id="UP000800092">
    <property type="component" value="Unassembled WGS sequence"/>
</dbReference>
<name>A0A6A6GUH9_VIRVR</name>
<accession>A0A6A6GUH9</accession>
<feature type="compositionally biased region" description="Polar residues" evidence="1">
    <location>
        <begin position="1"/>
        <end position="28"/>
    </location>
</feature>
<proteinExistence type="predicted"/>
<feature type="compositionally biased region" description="Polar residues" evidence="1">
    <location>
        <begin position="76"/>
        <end position="87"/>
    </location>
</feature>
<feature type="region of interest" description="Disordered" evidence="1">
    <location>
        <begin position="1"/>
        <end position="191"/>
    </location>
</feature>
<feature type="compositionally biased region" description="Acidic residues" evidence="1">
    <location>
        <begin position="166"/>
        <end position="189"/>
    </location>
</feature>
<protein>
    <submittedName>
        <fullName evidence="2">Uncharacterized protein</fullName>
    </submittedName>
</protein>
<evidence type="ECO:0000256" key="1">
    <source>
        <dbReference type="SAM" id="MobiDB-lite"/>
    </source>
</evidence>
<evidence type="ECO:0000313" key="2">
    <source>
        <dbReference type="EMBL" id="KAF2229452.1"/>
    </source>
</evidence>
<organism evidence="2 3">
    <name type="scientific">Viridothelium virens</name>
    <name type="common">Speckled blister lichen</name>
    <name type="synonym">Trypethelium virens</name>
    <dbReference type="NCBI Taxonomy" id="1048519"/>
    <lineage>
        <taxon>Eukaryota</taxon>
        <taxon>Fungi</taxon>
        <taxon>Dikarya</taxon>
        <taxon>Ascomycota</taxon>
        <taxon>Pezizomycotina</taxon>
        <taxon>Dothideomycetes</taxon>
        <taxon>Dothideomycetes incertae sedis</taxon>
        <taxon>Trypetheliales</taxon>
        <taxon>Trypetheliaceae</taxon>
        <taxon>Viridothelium</taxon>
    </lineage>
</organism>